<dbReference type="GO" id="GO:0008270">
    <property type="term" value="F:zinc ion binding"/>
    <property type="evidence" value="ECO:0007669"/>
    <property type="project" value="UniProtKB-KW"/>
</dbReference>
<evidence type="ECO:0000313" key="10">
    <source>
        <dbReference type="EMBL" id="CAG8683892.1"/>
    </source>
</evidence>
<dbReference type="InterPro" id="IPR052035">
    <property type="entry name" value="ZnF_BED_domain_contain"/>
</dbReference>
<evidence type="ECO:0000259" key="9">
    <source>
        <dbReference type="PROSITE" id="PS50808"/>
    </source>
</evidence>
<keyword evidence="4" id="KW-0862">Zinc</keyword>
<protein>
    <submittedName>
        <fullName evidence="10">729_t:CDS:1</fullName>
    </submittedName>
</protein>
<keyword evidence="7" id="KW-0539">Nucleus</keyword>
<keyword evidence="2" id="KW-0479">Metal-binding</keyword>
<dbReference type="AlphaFoldDB" id="A0A9N9EP06"/>
<evidence type="ECO:0000256" key="1">
    <source>
        <dbReference type="ARBA" id="ARBA00004123"/>
    </source>
</evidence>
<keyword evidence="3 8" id="KW-0863">Zinc-finger</keyword>
<evidence type="ECO:0000313" key="11">
    <source>
        <dbReference type="Proteomes" id="UP000789375"/>
    </source>
</evidence>
<accession>A0A9N9EP06</accession>
<dbReference type="PROSITE" id="PS50808">
    <property type="entry name" value="ZF_BED"/>
    <property type="match status" value="1"/>
</dbReference>
<feature type="domain" description="BED-type" evidence="9">
    <location>
        <begin position="28"/>
        <end position="82"/>
    </location>
</feature>
<reference evidence="10" key="1">
    <citation type="submission" date="2021-06" db="EMBL/GenBank/DDBJ databases">
        <authorList>
            <person name="Kallberg Y."/>
            <person name="Tangrot J."/>
            <person name="Rosling A."/>
        </authorList>
    </citation>
    <scope>NUCLEOTIDE SEQUENCE</scope>
    <source>
        <strain evidence="10">87-6 pot B 2015</strain>
    </source>
</reference>
<evidence type="ECO:0000256" key="5">
    <source>
        <dbReference type="ARBA" id="ARBA00023015"/>
    </source>
</evidence>
<dbReference type="GO" id="GO:0005634">
    <property type="term" value="C:nucleus"/>
    <property type="evidence" value="ECO:0007669"/>
    <property type="project" value="UniProtKB-SubCell"/>
</dbReference>
<keyword evidence="11" id="KW-1185">Reference proteome</keyword>
<dbReference type="PANTHER" id="PTHR46481:SF10">
    <property type="entry name" value="ZINC FINGER BED DOMAIN-CONTAINING PROTEIN 39"/>
    <property type="match status" value="1"/>
</dbReference>
<dbReference type="PANTHER" id="PTHR46481">
    <property type="entry name" value="ZINC FINGER BED DOMAIN-CONTAINING PROTEIN 4"/>
    <property type="match status" value="1"/>
</dbReference>
<dbReference type="Proteomes" id="UP000789375">
    <property type="component" value="Unassembled WGS sequence"/>
</dbReference>
<proteinExistence type="predicted"/>
<evidence type="ECO:0000256" key="3">
    <source>
        <dbReference type="ARBA" id="ARBA00022771"/>
    </source>
</evidence>
<evidence type="ECO:0000256" key="8">
    <source>
        <dbReference type="PROSITE-ProRule" id="PRU00027"/>
    </source>
</evidence>
<gene>
    <name evidence="10" type="ORF">FMOSSE_LOCUS13033</name>
</gene>
<dbReference type="GO" id="GO:0003677">
    <property type="term" value="F:DNA binding"/>
    <property type="evidence" value="ECO:0007669"/>
    <property type="project" value="InterPro"/>
</dbReference>
<keyword evidence="5" id="KW-0805">Transcription regulation</keyword>
<dbReference type="InterPro" id="IPR003656">
    <property type="entry name" value="Znf_BED"/>
</dbReference>
<comment type="caution">
    <text evidence="10">The sequence shown here is derived from an EMBL/GenBank/DDBJ whole genome shotgun (WGS) entry which is preliminary data.</text>
</comment>
<dbReference type="SUPFAM" id="SSF140996">
    <property type="entry name" value="Hermes dimerisation domain"/>
    <property type="match status" value="1"/>
</dbReference>
<sequence length="247" mass="28724">MVLKNNLEKILTDLEMRIKELEQTLGGKPKDDVWEHFNSIDIPNSSHKSAQCKFCNQTWKRGKPSDMKAHLALKCSMITHDVKLEYLRIIKSDDILESTNKRRKLDDKNSLYNYFDSDKIDETKILRIHKALVRFFVCCEIPFSVVESPFFRDFTKSLCYGYELPKRSALSNQLLDAETANIAIKIEEELRQAKNLTLGIDSWTSPLGHCIYAFIIITSTRRQYIYSINDFSSDQHTAAFNEEQILK</sequence>
<name>A0A9N9EP06_FUNMO</name>
<evidence type="ECO:0000256" key="4">
    <source>
        <dbReference type="ARBA" id="ARBA00022833"/>
    </source>
</evidence>
<evidence type="ECO:0000256" key="6">
    <source>
        <dbReference type="ARBA" id="ARBA00023163"/>
    </source>
</evidence>
<feature type="non-terminal residue" evidence="10">
    <location>
        <position position="1"/>
    </location>
</feature>
<keyword evidence="6" id="KW-0804">Transcription</keyword>
<dbReference type="Pfam" id="PF02892">
    <property type="entry name" value="zf-BED"/>
    <property type="match status" value="1"/>
</dbReference>
<organism evidence="10 11">
    <name type="scientific">Funneliformis mosseae</name>
    <name type="common">Endomycorrhizal fungus</name>
    <name type="synonym">Glomus mosseae</name>
    <dbReference type="NCBI Taxonomy" id="27381"/>
    <lineage>
        <taxon>Eukaryota</taxon>
        <taxon>Fungi</taxon>
        <taxon>Fungi incertae sedis</taxon>
        <taxon>Mucoromycota</taxon>
        <taxon>Glomeromycotina</taxon>
        <taxon>Glomeromycetes</taxon>
        <taxon>Glomerales</taxon>
        <taxon>Glomeraceae</taxon>
        <taxon>Funneliformis</taxon>
    </lineage>
</organism>
<evidence type="ECO:0000256" key="7">
    <source>
        <dbReference type="ARBA" id="ARBA00023242"/>
    </source>
</evidence>
<evidence type="ECO:0000256" key="2">
    <source>
        <dbReference type="ARBA" id="ARBA00022723"/>
    </source>
</evidence>
<dbReference type="EMBL" id="CAJVPP010007036">
    <property type="protein sequence ID" value="CAG8683892.1"/>
    <property type="molecule type" value="Genomic_DNA"/>
</dbReference>
<comment type="subcellular location">
    <subcellularLocation>
        <location evidence="1">Nucleus</location>
    </subcellularLocation>
</comment>